<dbReference type="Proteomes" id="UP001215533">
    <property type="component" value="Plasmid p1_CACC879"/>
</dbReference>
<dbReference type="GeneID" id="49611514"/>
<dbReference type="SUPFAM" id="SSF46785">
    <property type="entry name" value="Winged helix' DNA-binding domain"/>
    <property type="match status" value="1"/>
</dbReference>
<proteinExistence type="predicted"/>
<protein>
    <submittedName>
        <fullName evidence="1">Winged helix DNA-binding protein</fullName>
    </submittedName>
</protein>
<dbReference type="PANTHER" id="PTHR35790:SF4">
    <property type="entry name" value="HTH-TYPE TRANSCRIPTIONAL REGULATOR PCHR"/>
    <property type="match status" value="1"/>
</dbReference>
<dbReference type="EMBL" id="CP117684">
    <property type="protein sequence ID" value="WDC92719.1"/>
    <property type="molecule type" value="Genomic_DNA"/>
</dbReference>
<dbReference type="InterPro" id="IPR036390">
    <property type="entry name" value="WH_DNA-bd_sf"/>
</dbReference>
<dbReference type="GO" id="GO:0003700">
    <property type="term" value="F:DNA-binding transcription factor activity"/>
    <property type="evidence" value="ECO:0007669"/>
    <property type="project" value="InterPro"/>
</dbReference>
<sequence length="162" mass="18283">MENESVMALYHAIKQLRSDSVNGRGVQEQKWLQNQLSDENLKTMIPQLSIIALHILSGLEAEELTGVALADRLAVTRGGITRAAKKLIQMGLIQATKKPDDQKKIYYSLTAKGRVIAQSHDKMHETLKAQVIDKVTEKYKDAELKQAASLINDLMQFERDFY</sequence>
<name>A0A8D4IRJ5_LATCU</name>
<dbReference type="SMART" id="SM00347">
    <property type="entry name" value="HTH_MARR"/>
    <property type="match status" value="1"/>
</dbReference>
<gene>
    <name evidence="1" type="ORF">PSR33_09100</name>
</gene>
<dbReference type="Gene3D" id="1.10.10.10">
    <property type="entry name" value="Winged helix-like DNA-binding domain superfamily/Winged helix DNA-binding domain"/>
    <property type="match status" value="1"/>
</dbReference>
<dbReference type="CDD" id="cd00090">
    <property type="entry name" value="HTH_ARSR"/>
    <property type="match status" value="1"/>
</dbReference>
<reference evidence="1" key="1">
    <citation type="submission" date="2023-02" db="EMBL/GenBank/DDBJ databases">
        <title>Complete genome sequence of Lactobacillus curvatus CACC879 isolated from Pig feces.</title>
        <authorList>
            <person name="Park S."/>
            <person name="Park M.A."/>
            <person name="Kim D.-H."/>
            <person name="Kim Y."/>
        </authorList>
    </citation>
    <scope>NUCLEOTIDE SEQUENCE</scope>
    <source>
        <strain evidence="1">Curvatus</strain>
        <plasmid evidence="1">p1_CACC879</plasmid>
    </source>
</reference>
<dbReference type="GO" id="GO:0003677">
    <property type="term" value="F:DNA binding"/>
    <property type="evidence" value="ECO:0007669"/>
    <property type="project" value="UniProtKB-KW"/>
</dbReference>
<dbReference type="AlphaFoldDB" id="A0A8D4IRJ5"/>
<keyword evidence="1" id="KW-0614">Plasmid</keyword>
<geneLocation type="plasmid" evidence="1 2">
    <name>p1_CACC879</name>
</geneLocation>
<dbReference type="InterPro" id="IPR052067">
    <property type="entry name" value="Metal_resp_HTH_trans_reg"/>
</dbReference>
<dbReference type="InterPro" id="IPR000835">
    <property type="entry name" value="HTH_MarR-typ"/>
</dbReference>
<dbReference type="PROSITE" id="PS50995">
    <property type="entry name" value="HTH_MARR_2"/>
    <property type="match status" value="1"/>
</dbReference>
<accession>A0A8D4IRJ5</accession>
<dbReference type="InterPro" id="IPR036388">
    <property type="entry name" value="WH-like_DNA-bd_sf"/>
</dbReference>
<dbReference type="InterPro" id="IPR011991">
    <property type="entry name" value="ArsR-like_HTH"/>
</dbReference>
<dbReference type="RefSeq" id="WP_004271000.1">
    <property type="nucleotide sequence ID" value="NZ_BJOQ01000019.1"/>
</dbReference>
<evidence type="ECO:0000313" key="1">
    <source>
        <dbReference type="EMBL" id="WDC92719.1"/>
    </source>
</evidence>
<dbReference type="PANTHER" id="PTHR35790">
    <property type="entry name" value="HTH-TYPE TRANSCRIPTIONAL REGULATOR PCHR"/>
    <property type="match status" value="1"/>
</dbReference>
<keyword evidence="1" id="KW-0238">DNA-binding</keyword>
<organism evidence="1 2">
    <name type="scientific">Latilactobacillus curvatus</name>
    <name type="common">Lactobacillus curvatus</name>
    <dbReference type="NCBI Taxonomy" id="28038"/>
    <lineage>
        <taxon>Bacteria</taxon>
        <taxon>Bacillati</taxon>
        <taxon>Bacillota</taxon>
        <taxon>Bacilli</taxon>
        <taxon>Lactobacillales</taxon>
        <taxon>Lactobacillaceae</taxon>
        <taxon>Latilactobacillus</taxon>
    </lineage>
</organism>
<evidence type="ECO:0000313" key="2">
    <source>
        <dbReference type="Proteomes" id="UP001215533"/>
    </source>
</evidence>
<dbReference type="Pfam" id="PF13463">
    <property type="entry name" value="HTH_27"/>
    <property type="match status" value="1"/>
</dbReference>